<dbReference type="EMBL" id="CP022983">
    <property type="protein sequence ID" value="ASV68287.1"/>
    <property type="molecule type" value="Genomic_DNA"/>
</dbReference>
<keyword evidence="1" id="KW-0472">Membrane</keyword>
<dbReference type="GO" id="GO:0008233">
    <property type="term" value="F:peptidase activity"/>
    <property type="evidence" value="ECO:0007669"/>
    <property type="project" value="UniProtKB-KW"/>
</dbReference>
<reference evidence="3 4" key="1">
    <citation type="submission" date="2017-08" db="EMBL/GenBank/DDBJ databases">
        <title>Complete Genome Sequence of Bacillus kochii Oregon-R-modENCODE STRAIN BDGP4, isolated from Drosophila melanogaster gut.</title>
        <authorList>
            <person name="Wan K.H."/>
            <person name="Yu C."/>
            <person name="Park S."/>
            <person name="Hammonds A.S."/>
            <person name="Booth B.W."/>
            <person name="Celniker S.E."/>
        </authorList>
    </citation>
    <scope>NUCLEOTIDE SEQUENCE [LARGE SCALE GENOMIC DNA]</scope>
    <source>
        <strain evidence="3 4">BDGP4</strain>
    </source>
</reference>
<evidence type="ECO:0000259" key="2">
    <source>
        <dbReference type="PROSITE" id="PS50106"/>
    </source>
</evidence>
<feature type="domain" description="PDZ" evidence="2">
    <location>
        <begin position="307"/>
        <end position="363"/>
    </location>
</feature>
<protein>
    <submittedName>
        <fullName evidence="3">PDZ serine protease</fullName>
    </submittedName>
</protein>
<dbReference type="OrthoDB" id="198399at2"/>
<proteinExistence type="predicted"/>
<feature type="transmembrane region" description="Helical" evidence="1">
    <location>
        <begin position="252"/>
        <end position="281"/>
    </location>
</feature>
<evidence type="ECO:0000313" key="3">
    <source>
        <dbReference type="EMBL" id="ASV68287.1"/>
    </source>
</evidence>
<organism evidence="3 4">
    <name type="scientific">Cytobacillus kochii</name>
    <dbReference type="NCBI Taxonomy" id="859143"/>
    <lineage>
        <taxon>Bacteria</taxon>
        <taxon>Bacillati</taxon>
        <taxon>Bacillota</taxon>
        <taxon>Bacilli</taxon>
        <taxon>Bacillales</taxon>
        <taxon>Bacillaceae</taxon>
        <taxon>Cytobacillus</taxon>
    </lineage>
</organism>
<feature type="transmembrane region" description="Helical" evidence="1">
    <location>
        <begin position="141"/>
        <end position="165"/>
    </location>
</feature>
<keyword evidence="1" id="KW-1133">Transmembrane helix</keyword>
<feature type="transmembrane region" description="Helical" evidence="1">
    <location>
        <begin position="16"/>
        <end position="34"/>
    </location>
</feature>
<name>A0A248TJB3_9BACI</name>
<dbReference type="InterPro" id="IPR041489">
    <property type="entry name" value="PDZ_6"/>
</dbReference>
<dbReference type="Proteomes" id="UP000215137">
    <property type="component" value="Chromosome"/>
</dbReference>
<keyword evidence="1" id="KW-0812">Transmembrane</keyword>
<keyword evidence="3" id="KW-0378">Hydrolase</keyword>
<dbReference type="KEGG" id="bko:CKF48_13710"/>
<feature type="transmembrane region" description="Helical" evidence="1">
    <location>
        <begin position="105"/>
        <end position="121"/>
    </location>
</feature>
<dbReference type="GO" id="GO:0006508">
    <property type="term" value="P:proteolysis"/>
    <property type="evidence" value="ECO:0007669"/>
    <property type="project" value="UniProtKB-KW"/>
</dbReference>
<evidence type="ECO:0000313" key="4">
    <source>
        <dbReference type="Proteomes" id="UP000215137"/>
    </source>
</evidence>
<keyword evidence="4" id="KW-1185">Reference proteome</keyword>
<feature type="transmembrane region" description="Helical" evidence="1">
    <location>
        <begin position="55"/>
        <end position="76"/>
    </location>
</feature>
<dbReference type="InterPro" id="IPR001478">
    <property type="entry name" value="PDZ"/>
</dbReference>
<dbReference type="Gene3D" id="2.30.42.10">
    <property type="match status" value="1"/>
</dbReference>
<keyword evidence="3" id="KW-0645">Protease</keyword>
<dbReference type="PROSITE" id="PS50106">
    <property type="entry name" value="PDZ"/>
    <property type="match status" value="1"/>
</dbReference>
<dbReference type="SUPFAM" id="SSF50156">
    <property type="entry name" value="PDZ domain-like"/>
    <property type="match status" value="1"/>
</dbReference>
<dbReference type="Pfam" id="PF17820">
    <property type="entry name" value="PDZ_6"/>
    <property type="match status" value="1"/>
</dbReference>
<dbReference type="InterPro" id="IPR036034">
    <property type="entry name" value="PDZ_sf"/>
</dbReference>
<accession>A0A248TJB3</accession>
<dbReference type="SMART" id="SM00228">
    <property type="entry name" value="PDZ"/>
    <property type="match status" value="1"/>
</dbReference>
<dbReference type="AlphaFoldDB" id="A0A248TJB3"/>
<gene>
    <name evidence="3" type="ORF">CKF48_13710</name>
</gene>
<sequence>MAEAWAIELFKGLGRLFLNPVFYLVFLAAAYYGIQRVNRERQHFLVRAENAYFELKQLVPLGFILGVSLSLITVLAGLTVPIELLVFATVATIILMLTPKARWATPAYTVSIGFILTFFALEQNWPLPAFISSQVEGVEYLLPAAAMIIALLVIAEGIMITINGPKGTSPRLMKSRRGQVVGMHEAKRMWLLPLFLLIPGDAISLDSTWWPLFSIGDQSYALVAVPFAIGFQQQIQSKFPAVAVAAYGKKVIFFGALLLIIASGAFVYPIVSLAIPVLAIVGREWLNYRQRSVDAKAAFYFAKKNDGLMIIGVVPHSPADKMGLKVGETVLKVNGLQVNDEKGFYQALQKNAAHCKLEVIDTNNENRFVQRALYKTDHHELGILFIKEEFKKSHQAV</sequence>
<evidence type="ECO:0000256" key="1">
    <source>
        <dbReference type="SAM" id="Phobius"/>
    </source>
</evidence>